<proteinExistence type="predicted"/>
<dbReference type="Proteomes" id="UP000238954">
    <property type="component" value="Chromosome"/>
</dbReference>
<evidence type="ECO:0000256" key="1">
    <source>
        <dbReference type="ARBA" id="ARBA00022729"/>
    </source>
</evidence>
<sequence length="325" mass="34593">MAMAARTKHDALFKGAWRGRALPWLLGASLLGVAPPVAAHEAGPPAVMRAEIDNLAGAIDAAKAARLDTSQGRVLLVLDIDNTLLTMPQYLGGDRWFNHHVSRIAAGTDPDFADVSALIAAQTALFGLASMEPTQPDIPELLSEARAAGVDLFLLSARGPDLYDATRRELDRNAIRFDAPYACAFFLCTGNGVYGDREIRAALAAIGENPPASPYRNILIRDGVMLVAGQDKGVMLKLLMAAIGGRGYAGVVVADDGQRNIDALAASGNPVPLSLFHYRRIDTAVTAAEDREAQARLRALRAVLCPALQTAFCPQHRPVRRGAGK</sequence>
<keyword evidence="3" id="KW-1185">Reference proteome</keyword>
<organism evidence="2 3">
    <name type="scientific">Sphingopyxis lindanitolerans</name>
    <dbReference type="NCBI Taxonomy" id="2054227"/>
    <lineage>
        <taxon>Bacteria</taxon>
        <taxon>Pseudomonadati</taxon>
        <taxon>Pseudomonadota</taxon>
        <taxon>Alphaproteobacteria</taxon>
        <taxon>Sphingomonadales</taxon>
        <taxon>Sphingomonadaceae</taxon>
        <taxon>Sphingopyxis</taxon>
    </lineage>
</organism>
<evidence type="ECO:0000313" key="2">
    <source>
        <dbReference type="EMBL" id="PQM26507.1"/>
    </source>
</evidence>
<evidence type="ECO:0000313" key="3">
    <source>
        <dbReference type="Proteomes" id="UP000238954"/>
    </source>
</evidence>
<accession>A0A2S8B2B2</accession>
<dbReference type="AlphaFoldDB" id="A0A2S8B2B2"/>
<name>A0A2S8B2B2_9SPHN</name>
<dbReference type="SUPFAM" id="SSF56784">
    <property type="entry name" value="HAD-like"/>
    <property type="match status" value="1"/>
</dbReference>
<dbReference type="EMBL" id="PHFW01000003">
    <property type="protein sequence ID" value="PQM26507.1"/>
    <property type="molecule type" value="Genomic_DNA"/>
</dbReference>
<protein>
    <recommendedName>
        <fullName evidence="4">DUF2608 domain-containing protein</fullName>
    </recommendedName>
</protein>
<gene>
    <name evidence="2" type="ORF">CVO77_15910</name>
</gene>
<keyword evidence="1" id="KW-0732">Signal</keyword>
<reference evidence="3" key="1">
    <citation type="submission" date="2017-11" db="EMBL/GenBank/DDBJ databases">
        <title>The complete genome sequence of Sphingopyxis pomeranensis sp. nov. strain WS5A3p.</title>
        <authorList>
            <person name="Kaminski M.A."/>
        </authorList>
    </citation>
    <scope>NUCLEOTIDE SEQUENCE [LARGE SCALE GENOMIC DNA]</scope>
    <source>
        <strain evidence="3">WS5A3p</strain>
    </source>
</reference>
<dbReference type="Pfam" id="PF11019">
    <property type="entry name" value="DUF2608"/>
    <property type="match status" value="1"/>
</dbReference>
<comment type="caution">
    <text evidence="2">The sequence shown here is derived from an EMBL/GenBank/DDBJ whole genome shotgun (WGS) entry which is preliminary data.</text>
</comment>
<evidence type="ECO:0008006" key="4">
    <source>
        <dbReference type="Google" id="ProtNLM"/>
    </source>
</evidence>
<dbReference type="InterPro" id="IPR023214">
    <property type="entry name" value="HAD_sf"/>
</dbReference>
<dbReference type="InterPro" id="IPR022565">
    <property type="entry name" value="DUF2608"/>
</dbReference>
<dbReference type="InterPro" id="IPR036412">
    <property type="entry name" value="HAD-like_sf"/>
</dbReference>
<dbReference type="Gene3D" id="3.40.50.1000">
    <property type="entry name" value="HAD superfamily/HAD-like"/>
    <property type="match status" value="1"/>
</dbReference>